<reference evidence="1" key="1">
    <citation type="submission" date="2022-11" db="EMBL/GenBank/DDBJ databases">
        <authorList>
            <person name="Hyden B.L."/>
            <person name="Feng K."/>
            <person name="Yates T."/>
            <person name="Jawdy S."/>
            <person name="Smart L.B."/>
            <person name="Muchero W."/>
        </authorList>
    </citation>
    <scope>NUCLEOTIDE SEQUENCE</scope>
    <source>
        <tissue evidence="1">Shoot tip</tissue>
    </source>
</reference>
<comment type="caution">
    <text evidence="1">The sequence shown here is derived from an EMBL/GenBank/DDBJ whole genome shotgun (WGS) entry which is preliminary data.</text>
</comment>
<gene>
    <name evidence="1" type="ORF">OIU74_009681</name>
</gene>
<sequence length="83" mass="9742">MGGEQMSIQRSCTLQYCVKPFKLIQGGFAVRELELAHYFQCKNCLCYLLSQSIRSFLAPSYECYRQYRMRLRVMGTLTENLIL</sequence>
<keyword evidence="2" id="KW-1185">Reference proteome</keyword>
<protein>
    <submittedName>
        <fullName evidence="1">Uncharacterized protein</fullName>
    </submittedName>
</protein>
<name>A0A9Q0Z0X2_9ROSI</name>
<proteinExistence type="predicted"/>
<accession>A0A9Q0Z0X2</accession>
<dbReference type="EMBL" id="JAPFFM010000014">
    <property type="protein sequence ID" value="KAJ6717207.1"/>
    <property type="molecule type" value="Genomic_DNA"/>
</dbReference>
<organism evidence="1 2">
    <name type="scientific">Salix koriyanagi</name>
    <dbReference type="NCBI Taxonomy" id="2511006"/>
    <lineage>
        <taxon>Eukaryota</taxon>
        <taxon>Viridiplantae</taxon>
        <taxon>Streptophyta</taxon>
        <taxon>Embryophyta</taxon>
        <taxon>Tracheophyta</taxon>
        <taxon>Spermatophyta</taxon>
        <taxon>Magnoliopsida</taxon>
        <taxon>eudicotyledons</taxon>
        <taxon>Gunneridae</taxon>
        <taxon>Pentapetalae</taxon>
        <taxon>rosids</taxon>
        <taxon>fabids</taxon>
        <taxon>Malpighiales</taxon>
        <taxon>Salicaceae</taxon>
        <taxon>Saliceae</taxon>
        <taxon>Salix</taxon>
    </lineage>
</organism>
<evidence type="ECO:0000313" key="2">
    <source>
        <dbReference type="Proteomes" id="UP001151752"/>
    </source>
</evidence>
<reference evidence="1" key="2">
    <citation type="journal article" date="2023" name="Int. J. Mol. Sci.">
        <title>De Novo Assembly and Annotation of 11 Diverse Shrub Willow (Salix) Genomes Reveals Novel Gene Organization in Sex-Linked Regions.</title>
        <authorList>
            <person name="Hyden B."/>
            <person name="Feng K."/>
            <person name="Yates T.B."/>
            <person name="Jawdy S."/>
            <person name="Cereghino C."/>
            <person name="Smart L.B."/>
            <person name="Muchero W."/>
        </authorList>
    </citation>
    <scope>NUCLEOTIDE SEQUENCE</scope>
    <source>
        <tissue evidence="1">Shoot tip</tissue>
    </source>
</reference>
<evidence type="ECO:0000313" key="1">
    <source>
        <dbReference type="EMBL" id="KAJ6717207.1"/>
    </source>
</evidence>
<dbReference type="Proteomes" id="UP001151752">
    <property type="component" value="Chromosome 9"/>
</dbReference>
<dbReference type="AlphaFoldDB" id="A0A9Q0Z0X2"/>